<dbReference type="Pfam" id="PF00588">
    <property type="entry name" value="SpoU_methylase"/>
    <property type="match status" value="1"/>
</dbReference>
<dbReference type="SMART" id="SM00967">
    <property type="entry name" value="SpoU_sub_bind"/>
    <property type="match status" value="1"/>
</dbReference>
<dbReference type="InterPro" id="IPR001537">
    <property type="entry name" value="SpoU_MeTrfase"/>
</dbReference>
<evidence type="ECO:0000313" key="6">
    <source>
        <dbReference type="Proteomes" id="UP001214854"/>
    </source>
</evidence>
<gene>
    <name evidence="5" type="primary">rlmB</name>
    <name evidence="5" type="ORF">PQU92_01735</name>
</gene>
<dbReference type="Pfam" id="PF08032">
    <property type="entry name" value="SpoU_sub_bind"/>
    <property type="match status" value="1"/>
</dbReference>
<reference evidence="5 6" key="1">
    <citation type="submission" date="2023-01" db="EMBL/GenBank/DDBJ databases">
        <title>Novel species of the genus Asticcacaulis isolated from rivers.</title>
        <authorList>
            <person name="Lu H."/>
        </authorList>
    </citation>
    <scope>NUCLEOTIDE SEQUENCE [LARGE SCALE GENOMIC DNA]</scope>
    <source>
        <strain evidence="5 6">BYS171W</strain>
    </source>
</reference>
<feature type="domain" description="RNA 2-O ribose methyltransferase substrate binding" evidence="4">
    <location>
        <begin position="60"/>
        <end position="135"/>
    </location>
</feature>
<dbReference type="InterPro" id="IPR013123">
    <property type="entry name" value="SpoU_subst-bd"/>
</dbReference>
<evidence type="ECO:0000256" key="3">
    <source>
        <dbReference type="SAM" id="MobiDB-lite"/>
    </source>
</evidence>
<dbReference type="CDD" id="cd18103">
    <property type="entry name" value="SpoU-like_RlmB"/>
    <property type="match status" value="1"/>
</dbReference>
<evidence type="ECO:0000259" key="4">
    <source>
        <dbReference type="SMART" id="SM00967"/>
    </source>
</evidence>
<protein>
    <submittedName>
        <fullName evidence="5">23S rRNA (Guanosine(2251)-2'-O)-methyltransferase RlmB</fullName>
    </submittedName>
</protein>
<sequence>MSSNRERNDPKARKGQNFDKKSGFQGKSRDKGPARPVMQDGGRPSKSQSFQKPKASEDGWVWGLHAVDAALKNLSRKGPIRLYLTAERQKTLFAGALKRGDVHQRLTEMAEFSSFLPQGAVHQGIALNAPPLDGEDIDSLMELALNRPTPVIIMLDQVTDPQNIGAIFRTCAAFGAAGLIMQDRHSPVMQGVLAKTAAGAMDMVPFARVTNLSRALEALSENGFVTLGMAGEAEHSLQAVLEQQVWRGQGSPRGLVIVMGSEGEGIRRLVAEHCDFLVKIPMPGGFESLNVSHATSIALYESLGREIIPAE</sequence>
<dbReference type="NCBIfam" id="TIGR00186">
    <property type="entry name" value="rRNA_methyl_3"/>
    <property type="match status" value="1"/>
</dbReference>
<dbReference type="SUPFAM" id="SSF75217">
    <property type="entry name" value="alpha/beta knot"/>
    <property type="match status" value="1"/>
</dbReference>
<keyword evidence="6" id="KW-1185">Reference proteome</keyword>
<feature type="compositionally biased region" description="Basic and acidic residues" evidence="3">
    <location>
        <begin position="1"/>
        <end position="33"/>
    </location>
</feature>
<dbReference type="PANTHER" id="PTHR46429:SF1">
    <property type="entry name" value="23S RRNA (GUANOSINE-2'-O-)-METHYLTRANSFERASE RLMB"/>
    <property type="match status" value="1"/>
</dbReference>
<proteinExistence type="predicted"/>
<dbReference type="EMBL" id="JAQQKX010000001">
    <property type="protein sequence ID" value="MDC7681978.1"/>
    <property type="molecule type" value="Genomic_DNA"/>
</dbReference>
<keyword evidence="2" id="KW-0808">Transferase</keyword>
<dbReference type="InterPro" id="IPR029064">
    <property type="entry name" value="Ribosomal_eL30-like_sf"/>
</dbReference>
<dbReference type="InterPro" id="IPR029026">
    <property type="entry name" value="tRNA_m1G_MTases_N"/>
</dbReference>
<dbReference type="InterPro" id="IPR004441">
    <property type="entry name" value="rRNA_MeTrfase_TrmH"/>
</dbReference>
<name>A0ABT5HPI4_9CAUL</name>
<dbReference type="InterPro" id="IPR029028">
    <property type="entry name" value="Alpha/beta_knot_MTases"/>
</dbReference>
<evidence type="ECO:0000256" key="2">
    <source>
        <dbReference type="ARBA" id="ARBA00022679"/>
    </source>
</evidence>
<comment type="caution">
    <text evidence="5">The sequence shown here is derived from an EMBL/GenBank/DDBJ whole genome shotgun (WGS) entry which is preliminary data.</text>
</comment>
<organism evidence="5 6">
    <name type="scientific">Asticcacaulis aquaticus</name>
    <dbReference type="NCBI Taxonomy" id="2984212"/>
    <lineage>
        <taxon>Bacteria</taxon>
        <taxon>Pseudomonadati</taxon>
        <taxon>Pseudomonadota</taxon>
        <taxon>Alphaproteobacteria</taxon>
        <taxon>Caulobacterales</taxon>
        <taxon>Caulobacteraceae</taxon>
        <taxon>Asticcacaulis</taxon>
    </lineage>
</organism>
<evidence type="ECO:0000256" key="1">
    <source>
        <dbReference type="ARBA" id="ARBA00022603"/>
    </source>
</evidence>
<dbReference type="Gene3D" id="3.30.1330.30">
    <property type="match status" value="1"/>
</dbReference>
<evidence type="ECO:0000313" key="5">
    <source>
        <dbReference type="EMBL" id="MDC7681978.1"/>
    </source>
</evidence>
<keyword evidence="1" id="KW-0489">Methyltransferase</keyword>
<feature type="region of interest" description="Disordered" evidence="3">
    <location>
        <begin position="1"/>
        <end position="54"/>
    </location>
</feature>
<dbReference type="Proteomes" id="UP001214854">
    <property type="component" value="Unassembled WGS sequence"/>
</dbReference>
<dbReference type="SUPFAM" id="SSF55315">
    <property type="entry name" value="L30e-like"/>
    <property type="match status" value="1"/>
</dbReference>
<dbReference type="Gene3D" id="3.40.1280.10">
    <property type="match status" value="1"/>
</dbReference>
<dbReference type="PANTHER" id="PTHR46429">
    <property type="entry name" value="23S RRNA (GUANOSINE-2'-O-)-METHYLTRANSFERASE RLMB"/>
    <property type="match status" value="1"/>
</dbReference>
<accession>A0ABT5HPI4</accession>